<evidence type="ECO:0000313" key="2">
    <source>
        <dbReference type="Proteomes" id="UP000198724"/>
    </source>
</evidence>
<protein>
    <submittedName>
        <fullName evidence="1">Uncharacterized protein</fullName>
    </submittedName>
</protein>
<accession>A0A1I2TRS3</accession>
<proteinExistence type="predicted"/>
<dbReference type="EMBL" id="FOOT01000003">
    <property type="protein sequence ID" value="SFG67642.1"/>
    <property type="molecule type" value="Genomic_DNA"/>
</dbReference>
<reference evidence="2" key="1">
    <citation type="submission" date="2016-10" db="EMBL/GenBank/DDBJ databases">
        <authorList>
            <person name="Varghese N."/>
            <person name="Submissions S."/>
        </authorList>
    </citation>
    <scope>NUCLEOTIDE SEQUENCE [LARGE SCALE GENOMIC DNA]</scope>
    <source>
        <strain evidence="2">LP51</strain>
    </source>
</reference>
<gene>
    <name evidence="1" type="ORF">SAMN05421739_103251</name>
</gene>
<name>A0A1I2TRS3_9BACT</name>
<dbReference type="Proteomes" id="UP000198724">
    <property type="component" value="Unassembled WGS sequence"/>
</dbReference>
<organism evidence="1 2">
    <name type="scientific">Pontibacter chinhatensis</name>
    <dbReference type="NCBI Taxonomy" id="1436961"/>
    <lineage>
        <taxon>Bacteria</taxon>
        <taxon>Pseudomonadati</taxon>
        <taxon>Bacteroidota</taxon>
        <taxon>Cytophagia</taxon>
        <taxon>Cytophagales</taxon>
        <taxon>Hymenobacteraceae</taxon>
        <taxon>Pontibacter</taxon>
    </lineage>
</organism>
<sequence length="71" mass="8447">MCLNVWIKVGKSRNNLHAHILHTQTRAYTEGKKWIPVYNLPPFLPFSTFLFRVYKEIHTNGQKVENTFKPF</sequence>
<dbReference type="AlphaFoldDB" id="A0A1I2TRS3"/>
<keyword evidence="2" id="KW-1185">Reference proteome</keyword>
<dbReference type="STRING" id="1436961.SAMN05421739_103251"/>
<evidence type="ECO:0000313" key="1">
    <source>
        <dbReference type="EMBL" id="SFG67642.1"/>
    </source>
</evidence>